<organism evidence="1 2">
    <name type="scientific">Leucothrix pacifica</name>
    <dbReference type="NCBI Taxonomy" id="1247513"/>
    <lineage>
        <taxon>Bacteria</taxon>
        <taxon>Pseudomonadati</taxon>
        <taxon>Pseudomonadota</taxon>
        <taxon>Gammaproteobacteria</taxon>
        <taxon>Thiotrichales</taxon>
        <taxon>Thiotrichaceae</taxon>
        <taxon>Leucothrix</taxon>
    </lineage>
</organism>
<keyword evidence="2" id="KW-1185">Reference proteome</keyword>
<proteinExistence type="predicted"/>
<evidence type="ECO:0000313" key="2">
    <source>
        <dbReference type="Proteomes" id="UP000245539"/>
    </source>
</evidence>
<dbReference type="EMBL" id="QGKM01000134">
    <property type="protein sequence ID" value="PWQ92036.1"/>
    <property type="molecule type" value="Genomic_DNA"/>
</dbReference>
<comment type="caution">
    <text evidence="1">The sequence shown here is derived from an EMBL/GenBank/DDBJ whole genome shotgun (WGS) entry which is preliminary data.</text>
</comment>
<gene>
    <name evidence="1" type="ORF">DKW60_23255</name>
</gene>
<protein>
    <recommendedName>
        <fullName evidence="3">Helix-turn-helix domain-containing protein</fullName>
    </recommendedName>
</protein>
<reference evidence="1 2" key="1">
    <citation type="submission" date="2018-05" db="EMBL/GenBank/DDBJ databases">
        <title>Leucothrix arctica sp. nov., isolated from Arctic seawater.</title>
        <authorList>
            <person name="Choi A."/>
            <person name="Baek K."/>
        </authorList>
    </citation>
    <scope>NUCLEOTIDE SEQUENCE [LARGE SCALE GENOMIC DNA]</scope>
    <source>
        <strain evidence="1 2">JCM 18388</strain>
    </source>
</reference>
<name>A0A317C050_9GAMM</name>
<evidence type="ECO:0000313" key="1">
    <source>
        <dbReference type="EMBL" id="PWQ92036.1"/>
    </source>
</evidence>
<dbReference type="Pfam" id="PF13384">
    <property type="entry name" value="HTH_23"/>
    <property type="match status" value="1"/>
</dbReference>
<dbReference type="Proteomes" id="UP000245539">
    <property type="component" value="Unassembled WGS sequence"/>
</dbReference>
<accession>A0A317C050</accession>
<evidence type="ECO:0008006" key="3">
    <source>
        <dbReference type="Google" id="ProtNLM"/>
    </source>
</evidence>
<dbReference type="OrthoDB" id="5296404at2"/>
<dbReference type="InterPro" id="IPR009057">
    <property type="entry name" value="Homeodomain-like_sf"/>
</dbReference>
<dbReference type="AlphaFoldDB" id="A0A317C050"/>
<sequence>MKFVNPLPQQDKNALTQVYENHSNHRVRQRAHAILLSARGYKIPDISALLESHRDRVSAWIDRWHEKGVDGLYDQPRSGRPMIYNTDELTYFKNAVDKHPQQLGLAKADLEQYSGKTSSENTLKRALKKALGTVGSDVDGR</sequence>
<dbReference type="RefSeq" id="WP_109840027.1">
    <property type="nucleotide sequence ID" value="NZ_QGKM01000134.1"/>
</dbReference>
<dbReference type="SUPFAM" id="SSF46689">
    <property type="entry name" value="Homeodomain-like"/>
    <property type="match status" value="1"/>
</dbReference>